<evidence type="ECO:0000313" key="1">
    <source>
        <dbReference type="EMBL" id="RLN23056.1"/>
    </source>
</evidence>
<accession>A0A3L6SKE0</accession>
<reference evidence="2" key="1">
    <citation type="journal article" date="2019" name="Nat. Commun.">
        <title>The genome of broomcorn millet.</title>
        <authorList>
            <person name="Zou C."/>
            <person name="Miki D."/>
            <person name="Li D."/>
            <person name="Tang Q."/>
            <person name="Xiao L."/>
            <person name="Rajput S."/>
            <person name="Deng P."/>
            <person name="Jia W."/>
            <person name="Huang R."/>
            <person name="Zhang M."/>
            <person name="Sun Y."/>
            <person name="Hu J."/>
            <person name="Fu X."/>
            <person name="Schnable P.S."/>
            <person name="Li F."/>
            <person name="Zhang H."/>
            <person name="Feng B."/>
            <person name="Zhu X."/>
            <person name="Liu R."/>
            <person name="Schnable J.C."/>
            <person name="Zhu J.-K."/>
            <person name="Zhang H."/>
        </authorList>
    </citation>
    <scope>NUCLEOTIDE SEQUENCE [LARGE SCALE GENOMIC DNA]</scope>
</reference>
<keyword evidence="2" id="KW-1185">Reference proteome</keyword>
<protein>
    <submittedName>
        <fullName evidence="1">Uncharacterized protein</fullName>
    </submittedName>
</protein>
<dbReference type="EMBL" id="PQIB02000004">
    <property type="protein sequence ID" value="RLN23056.1"/>
    <property type="molecule type" value="Genomic_DNA"/>
</dbReference>
<dbReference type="AlphaFoldDB" id="A0A3L6SKE0"/>
<gene>
    <name evidence="1" type="ORF">C2845_PM07G11650</name>
</gene>
<comment type="caution">
    <text evidence="1">The sequence shown here is derived from an EMBL/GenBank/DDBJ whole genome shotgun (WGS) entry which is preliminary data.</text>
</comment>
<dbReference type="Proteomes" id="UP000275267">
    <property type="component" value="Unassembled WGS sequence"/>
</dbReference>
<evidence type="ECO:0000313" key="2">
    <source>
        <dbReference type="Proteomes" id="UP000275267"/>
    </source>
</evidence>
<name>A0A3L6SKE0_PANMI</name>
<proteinExistence type="predicted"/>
<organism evidence="1 2">
    <name type="scientific">Panicum miliaceum</name>
    <name type="common">Proso millet</name>
    <name type="synonym">Broomcorn millet</name>
    <dbReference type="NCBI Taxonomy" id="4540"/>
    <lineage>
        <taxon>Eukaryota</taxon>
        <taxon>Viridiplantae</taxon>
        <taxon>Streptophyta</taxon>
        <taxon>Embryophyta</taxon>
        <taxon>Tracheophyta</taxon>
        <taxon>Spermatophyta</taxon>
        <taxon>Magnoliopsida</taxon>
        <taxon>Liliopsida</taxon>
        <taxon>Poales</taxon>
        <taxon>Poaceae</taxon>
        <taxon>PACMAD clade</taxon>
        <taxon>Panicoideae</taxon>
        <taxon>Panicodae</taxon>
        <taxon>Paniceae</taxon>
        <taxon>Panicinae</taxon>
        <taxon>Panicum</taxon>
        <taxon>Panicum sect. Panicum</taxon>
    </lineage>
</organism>
<sequence length="85" mass="9510">MVAFDFFRRRLAPLQARQYLAWFYTGDKDITRFACGTGSRVEEAALSHLMKLSTGNGDLALALFPERDKPLCEDEAPDAVLDAMP</sequence>